<dbReference type="EMBL" id="AP024085">
    <property type="protein sequence ID" value="BCL58478.1"/>
    <property type="molecule type" value="Genomic_DNA"/>
</dbReference>
<evidence type="ECO:0000256" key="3">
    <source>
        <dbReference type="ARBA" id="ARBA00023125"/>
    </source>
</evidence>
<dbReference type="InterPro" id="IPR028978">
    <property type="entry name" value="Chorismate_lyase_/UTRA_dom_sf"/>
</dbReference>
<dbReference type="Gene3D" id="3.40.1410.10">
    <property type="entry name" value="Chorismate lyase-like"/>
    <property type="match status" value="1"/>
</dbReference>
<keyword evidence="3" id="KW-0238">DNA-binding</keyword>
<dbReference type="SUPFAM" id="SSF46785">
    <property type="entry name" value="Winged helix' DNA-binding domain"/>
    <property type="match status" value="1"/>
</dbReference>
<keyword evidence="4" id="KW-0804">Transcription</keyword>
<protein>
    <submittedName>
        <fullName evidence="6">Transcriptional regulator</fullName>
    </submittedName>
</protein>
<dbReference type="SMART" id="SM00345">
    <property type="entry name" value="HTH_GNTR"/>
    <property type="match status" value="1"/>
</dbReference>
<dbReference type="GO" id="GO:0045892">
    <property type="term" value="P:negative regulation of DNA-templated transcription"/>
    <property type="evidence" value="ECO:0007669"/>
    <property type="project" value="TreeGrafter"/>
</dbReference>
<dbReference type="Proteomes" id="UP000593842">
    <property type="component" value="Chromosome"/>
</dbReference>
<evidence type="ECO:0000256" key="1">
    <source>
        <dbReference type="ARBA" id="ARBA00022491"/>
    </source>
</evidence>
<dbReference type="InterPro" id="IPR011663">
    <property type="entry name" value="UTRA"/>
</dbReference>
<dbReference type="Gene3D" id="1.10.10.10">
    <property type="entry name" value="Winged helix-like DNA-binding domain superfamily/Winged helix DNA-binding domain"/>
    <property type="match status" value="1"/>
</dbReference>
<proteinExistence type="predicted"/>
<dbReference type="PANTHER" id="PTHR44846">
    <property type="entry name" value="MANNOSYL-D-GLYCERATE TRANSPORT/METABOLISM SYSTEM REPRESSOR MNGR-RELATED"/>
    <property type="match status" value="1"/>
</dbReference>
<dbReference type="InterPro" id="IPR036390">
    <property type="entry name" value="WH_DNA-bd_sf"/>
</dbReference>
<dbReference type="InterPro" id="IPR000524">
    <property type="entry name" value="Tscrpt_reg_HTH_GntR"/>
</dbReference>
<sequence>MGDYMLKYEMIVNDLQKRIMNEEFEENHKLPTEEKLIEEYKVSRNTIRNAIKILTNLGIVYSVQGNGMFVRAPKKKGTVYLNSTRGVTTDNPGNKIINKLLDIQVIETDEKLSQQMNCKLGTPVYYLKRLRIVDGVPYALERTYYNKDIVPYLGKEIAEGSIFRYLKDDLKLSFGFADKYLTAIKLSKEDAQLLNLNENDPAIMINDNIHLSNGLLFNTSNIIYNYQTTNFYSVAQ</sequence>
<dbReference type="InterPro" id="IPR036388">
    <property type="entry name" value="WH-like_DNA-bd_sf"/>
</dbReference>
<dbReference type="FunFam" id="3.40.1410.10:FF:000008">
    <property type="entry name" value="Transcriptional regulator, GntR family"/>
    <property type="match status" value="1"/>
</dbReference>
<reference evidence="7" key="1">
    <citation type="submission" date="2020-09" db="EMBL/GenBank/DDBJ databases">
        <title>Complete genome sequencing of Faecalibacillus intestinalis strain 14EGH31.</title>
        <authorList>
            <person name="Sakamoto M."/>
            <person name="Murakami T."/>
            <person name="Mori H."/>
        </authorList>
    </citation>
    <scope>NUCLEOTIDE SEQUENCE [LARGE SCALE GENOMIC DNA]</scope>
    <source>
        <strain evidence="7">14EGH31</strain>
    </source>
</reference>
<keyword evidence="2" id="KW-0805">Transcription regulation</keyword>
<dbReference type="CDD" id="cd07377">
    <property type="entry name" value="WHTH_GntR"/>
    <property type="match status" value="1"/>
</dbReference>
<evidence type="ECO:0000313" key="7">
    <source>
        <dbReference type="Proteomes" id="UP000593842"/>
    </source>
</evidence>
<gene>
    <name evidence="6" type="ORF">Fi14EGH31_21900</name>
</gene>
<dbReference type="SUPFAM" id="SSF64288">
    <property type="entry name" value="Chorismate lyase-like"/>
    <property type="match status" value="1"/>
</dbReference>
<feature type="domain" description="HTH gntR-type" evidence="5">
    <location>
        <begin position="5"/>
        <end position="73"/>
    </location>
</feature>
<dbReference type="PANTHER" id="PTHR44846:SF4">
    <property type="entry name" value="HTH GNTR-TYPE DOMAIN-CONTAINING PROTEIN"/>
    <property type="match status" value="1"/>
</dbReference>
<name>A0A7I8E140_9FIRM</name>
<dbReference type="PROSITE" id="PS50949">
    <property type="entry name" value="HTH_GNTR"/>
    <property type="match status" value="1"/>
</dbReference>
<dbReference type="KEGG" id="fit:Fi14EGH31_21900"/>
<organism evidence="6 7">
    <name type="scientific">Faecalibacillus intestinalis</name>
    <dbReference type="NCBI Taxonomy" id="1982626"/>
    <lineage>
        <taxon>Bacteria</taxon>
        <taxon>Bacillati</taxon>
        <taxon>Bacillota</taxon>
        <taxon>Erysipelotrichia</taxon>
        <taxon>Erysipelotrichales</taxon>
        <taxon>Coprobacillaceae</taxon>
        <taxon>Faecalibacillus</taxon>
    </lineage>
</organism>
<dbReference type="PRINTS" id="PR00035">
    <property type="entry name" value="HTHGNTR"/>
</dbReference>
<dbReference type="AlphaFoldDB" id="A0A7I8E140"/>
<evidence type="ECO:0000256" key="4">
    <source>
        <dbReference type="ARBA" id="ARBA00023163"/>
    </source>
</evidence>
<accession>A0A7I8E140</accession>
<evidence type="ECO:0000259" key="5">
    <source>
        <dbReference type="PROSITE" id="PS50949"/>
    </source>
</evidence>
<dbReference type="GO" id="GO:0003700">
    <property type="term" value="F:DNA-binding transcription factor activity"/>
    <property type="evidence" value="ECO:0007669"/>
    <property type="project" value="InterPro"/>
</dbReference>
<dbReference type="SMART" id="SM00866">
    <property type="entry name" value="UTRA"/>
    <property type="match status" value="1"/>
</dbReference>
<evidence type="ECO:0000313" key="6">
    <source>
        <dbReference type="EMBL" id="BCL58478.1"/>
    </source>
</evidence>
<dbReference type="Pfam" id="PF07702">
    <property type="entry name" value="UTRA"/>
    <property type="match status" value="1"/>
</dbReference>
<dbReference type="GO" id="GO:0003677">
    <property type="term" value="F:DNA binding"/>
    <property type="evidence" value="ECO:0007669"/>
    <property type="project" value="UniProtKB-KW"/>
</dbReference>
<dbReference type="InterPro" id="IPR050679">
    <property type="entry name" value="Bact_HTH_transcr_reg"/>
</dbReference>
<dbReference type="Pfam" id="PF00392">
    <property type="entry name" value="GntR"/>
    <property type="match status" value="1"/>
</dbReference>
<keyword evidence="1" id="KW-0678">Repressor</keyword>
<evidence type="ECO:0000256" key="2">
    <source>
        <dbReference type="ARBA" id="ARBA00023015"/>
    </source>
</evidence>